<accession>A0A1E5KZC9</accession>
<dbReference type="RefSeq" id="WP_069697768.1">
    <property type="nucleotide sequence ID" value="NZ_JAGGMA010000019.1"/>
</dbReference>
<organism evidence="2 3">
    <name type="scientific">Enterococcus rivorum</name>
    <dbReference type="NCBI Taxonomy" id="762845"/>
    <lineage>
        <taxon>Bacteria</taxon>
        <taxon>Bacillati</taxon>
        <taxon>Bacillota</taxon>
        <taxon>Bacilli</taxon>
        <taxon>Lactobacillales</taxon>
        <taxon>Enterococcaceae</taxon>
        <taxon>Enterococcus</taxon>
    </lineage>
</organism>
<keyword evidence="3" id="KW-1185">Reference proteome</keyword>
<evidence type="ECO:0000313" key="2">
    <source>
        <dbReference type="EMBL" id="OEH83216.1"/>
    </source>
</evidence>
<feature type="transmembrane region" description="Helical" evidence="1">
    <location>
        <begin position="475"/>
        <end position="493"/>
    </location>
</feature>
<evidence type="ECO:0000313" key="3">
    <source>
        <dbReference type="Proteomes" id="UP000095256"/>
    </source>
</evidence>
<dbReference type="Proteomes" id="UP000095256">
    <property type="component" value="Unassembled WGS sequence"/>
</dbReference>
<protein>
    <recommendedName>
        <fullName evidence="4">Phage tail tape measure protein</fullName>
    </recommendedName>
</protein>
<dbReference type="EMBL" id="MIEK01000010">
    <property type="protein sequence ID" value="OEH83216.1"/>
    <property type="molecule type" value="Genomic_DNA"/>
</dbReference>
<reference evidence="2 3" key="1">
    <citation type="submission" date="2016-09" db="EMBL/GenBank/DDBJ databases">
        <authorList>
            <person name="Capua I."/>
            <person name="De Benedictis P."/>
            <person name="Joannis T."/>
            <person name="Lombin L.H."/>
            <person name="Cattoli G."/>
        </authorList>
    </citation>
    <scope>NUCLEOTIDE SEQUENCE [LARGE SCALE GENOMIC DNA]</scope>
    <source>
        <strain evidence="2 3">LMG 25899</strain>
    </source>
</reference>
<gene>
    <name evidence="2" type="ORF">BCR26_10455</name>
</gene>
<dbReference type="OrthoDB" id="2157658at2"/>
<evidence type="ECO:0000256" key="1">
    <source>
        <dbReference type="SAM" id="Phobius"/>
    </source>
</evidence>
<keyword evidence="1" id="KW-0812">Transmembrane</keyword>
<dbReference type="AlphaFoldDB" id="A0A1E5KZC9"/>
<name>A0A1E5KZC9_9ENTE</name>
<proteinExistence type="predicted"/>
<sequence>MDQVNNVRTVLQAKDSNFSTTIQNATKVLDKFQTAASATNGISTLLVNGMDAASKAMDEFRMASTFMGVEYGNLVNALSNTSIFESLTSSLGNLSVSLNQSGQELGNLGEQTTTLANEFASAELSLQNFTASGVLLQTVSDSVSGYLGTISTLGKLLSESYQQVSLQLTQVVITGQAGFSELQASISSIFPTIQALSDSWILVNDSIRLTVGEAKFAGVEFINTLSNAFGQSVTNFQGFSSQLEESGSKSEKFLTVFEKIKSKFTEVGDYINGSFTSSLLNMTENLLKSTGGFQGFTEGASNIKKISEAITEGNDQLIVFGSILKENVIAKFSEMGSTLKENVIAKFSEMGSTLKENVIAKISEMGLSFIDALNNADSFASTLSQQFTALSDVTGNAFNLIRTNISAFSEFSGEKIASFGRLAVSEMTALATSFNQTGSVMPYISNLVGQGFSGMAQVGSSAMSSLSSAIAKNPIGAFLIVITIAIASAVAAWKSNFMNIQGVTKSSFEAIKNAMKTVEPVVKAIGTVFKFLGTMIITGALFAVALLVDQFRTVVFAGMTVINTAKAVGNAMAGLWAKIRGDNEGADKAFSSMNENINDIKSGFDDLKDNSAIKGVAASMSELGKESVGTSEQVKQLGESYKTSLDEAGQRIDALKEKYSEVGQAAITAFSGEGMEQSSKRFEASNQIMERHADSMKAIKEKVGQQLLASEELTGQEQIAAQSKAYSMMITQAGQGGAEMLTIANANSQMLAEGKTLEGQLLTEEQKKALQDQNNAIREGLMEQQNLIIEAAQNKLAQGEKLSAEEYKAAQSASQALYRNQQEQLVANNEQTLALKEQMNATEDEVQKANFQQQIDALGLQNAQIKEQQFAAAAEALLMMQQQEGLKAETVKKSMEQMGITTDEGLVAMVQKYNESGIAVDSQMQLMAGILSQRGLEANDSLISALQSGDISQVGANLSQGALAGLAELPAGMFANGEAGKQAFITAIQNGTLDATNIGGMLIGSMGAAIEGKKSDLANKTNLTAQGVPDEMKKKEVDAIEAGKQVGAGFGSGLLSQSSNIGIAGTALATFAKVGLLLVDFHSIGVNMALGVASGITAGQGDAVTAMRNLVYAVNLEAKKVADINSPSRLFRDTVGRSIAEGVAVGIEEDTELAVASARNMITDIQQAVSGTKGQGSVPALKIEHDVQNSLIGQMKDMIDTIKNMNIVLESGALVGGIGNQMDGFLGNRTGYTGRYR</sequence>
<evidence type="ECO:0008006" key="4">
    <source>
        <dbReference type="Google" id="ProtNLM"/>
    </source>
</evidence>
<dbReference type="STRING" id="762845.BCR26_10455"/>
<feature type="transmembrane region" description="Helical" evidence="1">
    <location>
        <begin position="521"/>
        <end position="548"/>
    </location>
</feature>
<comment type="caution">
    <text evidence="2">The sequence shown here is derived from an EMBL/GenBank/DDBJ whole genome shotgun (WGS) entry which is preliminary data.</text>
</comment>
<keyword evidence="1" id="KW-0472">Membrane</keyword>
<keyword evidence="1" id="KW-1133">Transmembrane helix</keyword>